<protein>
    <submittedName>
        <fullName evidence="6">AraC family transcriptional regulator</fullName>
    </submittedName>
</protein>
<gene>
    <name evidence="6" type="ORF">B2K_38655</name>
</gene>
<dbReference type="PROSITE" id="PS01124">
    <property type="entry name" value="HTH_ARAC_FAMILY_2"/>
    <property type="match status" value="1"/>
</dbReference>
<dbReference type="InterPro" id="IPR018060">
    <property type="entry name" value="HTH_AraC"/>
</dbReference>
<evidence type="ECO:0000256" key="4">
    <source>
        <dbReference type="SAM" id="Phobius"/>
    </source>
</evidence>
<dbReference type="InterPro" id="IPR018062">
    <property type="entry name" value="HTH_AraC-typ_CS"/>
</dbReference>
<dbReference type="PANTHER" id="PTHR43280:SF28">
    <property type="entry name" value="HTH-TYPE TRANSCRIPTIONAL ACTIVATOR RHAS"/>
    <property type="match status" value="1"/>
</dbReference>
<dbReference type="Gene3D" id="1.10.10.60">
    <property type="entry name" value="Homeodomain-like"/>
    <property type="match status" value="2"/>
</dbReference>
<feature type="transmembrane region" description="Helical" evidence="4">
    <location>
        <begin position="15"/>
        <end position="37"/>
    </location>
</feature>
<dbReference type="InterPro" id="IPR020449">
    <property type="entry name" value="Tscrpt_reg_AraC-type_HTH"/>
</dbReference>
<dbReference type="Proteomes" id="UP000007392">
    <property type="component" value="Chromosome"/>
</dbReference>
<keyword evidence="1" id="KW-0805">Transcription regulation</keyword>
<keyword evidence="4" id="KW-0812">Transmembrane</keyword>
<organism evidence="6 7">
    <name type="scientific">Paenibacillus mucilaginosus K02</name>
    <dbReference type="NCBI Taxonomy" id="997761"/>
    <lineage>
        <taxon>Bacteria</taxon>
        <taxon>Bacillati</taxon>
        <taxon>Bacillota</taxon>
        <taxon>Bacilli</taxon>
        <taxon>Bacillales</taxon>
        <taxon>Paenibacillaceae</taxon>
        <taxon>Paenibacillus</taxon>
    </lineage>
</organism>
<dbReference type="InterPro" id="IPR009057">
    <property type="entry name" value="Homeodomain-like_sf"/>
</dbReference>
<feature type="domain" description="HTH araC/xylS-type" evidence="5">
    <location>
        <begin position="661"/>
        <end position="759"/>
    </location>
</feature>
<name>R9UL75_9BACL</name>
<evidence type="ECO:0000256" key="3">
    <source>
        <dbReference type="ARBA" id="ARBA00023163"/>
    </source>
</evidence>
<dbReference type="RefSeq" id="WP_016362359.1">
    <property type="nucleotide sequence ID" value="NC_017672.3"/>
</dbReference>
<dbReference type="GO" id="GO:0003700">
    <property type="term" value="F:DNA-binding transcription factor activity"/>
    <property type="evidence" value="ECO:0007669"/>
    <property type="project" value="InterPro"/>
</dbReference>
<evidence type="ECO:0000313" key="7">
    <source>
        <dbReference type="Proteomes" id="UP000007392"/>
    </source>
</evidence>
<dbReference type="PRINTS" id="PR00032">
    <property type="entry name" value="HTHARAC"/>
</dbReference>
<dbReference type="PANTHER" id="PTHR43280">
    <property type="entry name" value="ARAC-FAMILY TRANSCRIPTIONAL REGULATOR"/>
    <property type="match status" value="1"/>
</dbReference>
<reference evidence="6 7" key="1">
    <citation type="submission" date="2013-06" db="EMBL/GenBank/DDBJ databases">
        <title>Complete genome sequence of Paenibacillus mucilaginosus K02.</title>
        <authorList>
            <person name="Xiao B."/>
            <person name="Sun L."/>
            <person name="Xiao L."/>
            <person name="Lian B."/>
        </authorList>
    </citation>
    <scope>NUCLEOTIDE SEQUENCE [LARGE SCALE GENOMIC DNA]</scope>
    <source>
        <strain evidence="6 7">K02</strain>
    </source>
</reference>
<dbReference type="OrthoDB" id="2659895at2"/>
<dbReference type="EMBL" id="CP003422">
    <property type="protein sequence ID" value="AGN70589.1"/>
    <property type="molecule type" value="Genomic_DNA"/>
</dbReference>
<dbReference type="PROSITE" id="PS00041">
    <property type="entry name" value="HTH_ARAC_FAMILY_1"/>
    <property type="match status" value="1"/>
</dbReference>
<dbReference type="HOGENOM" id="CLU_019175_1_1_9"/>
<evidence type="ECO:0000256" key="1">
    <source>
        <dbReference type="ARBA" id="ARBA00023015"/>
    </source>
</evidence>
<sequence>MRIHKRFNTIFHRLVFSYILLIILTAIFMGIASYLYFSNHFNREIEKAHEVTLENVSSSLRHQVFDRMVKTYAELTVNKLNAEHVLFFFTNPVKQHNAKIGEAHSYLQYLASVSEGTIRSIDMYYKHNRMLISSERGYRQLQGSEPWPAVEWLDGMDFSESSLLWLDSAPLLSGGAAGEIILAASYPYVPGETNQGYVVIRADAEALARQLGGSSLSEHGSLLVAGPHTLYGEMQEELPSEVLQRLRAAGAPSGSFLETIGGSPYMLTYVSLQHADWKLAGLTPLGDFYRGRDTAALTLLAIGAAAIGLGILLSCLFSARIYHPIRSLAERARDLFRDGSPQRSGREENEVLQINGLIDNLSVKVTRLEHTLQANLPLVKQSLVTNLLGGSPVPPAELEGLLGLLGIAPPPYWSAVHFRFDEQSFSRLTVENRQFLLYHFIEQLEDMNTGELVCLGVQASGRGVSALVLARQPDTAPLLRRIDSLQSFTCAHFSVGAAAAVGSWQEAAAGAALAFREAEALLQYRFLFPSRELFHGKEWLERERSGRTLDGSWLAQWVKALRAGDVPLAERLLADWAEQLRSCGFSAAYARQSAGDALHAYRQYLFEVHLAPEEVLTGELSLQPHAPGDLAEWQRWLGLAAARASALLRERTAARTDYTVDKVKAYIDAHLAADLSLNAAAEQVSLNPAYLSRMFKAATGVNYVDYVTSERMNRAKTLLSTTDTQIERIALLVGYANPAYFSKKFKEAFGLSPSEFRARKGDREDQAM</sequence>
<evidence type="ECO:0000259" key="5">
    <source>
        <dbReference type="PROSITE" id="PS01124"/>
    </source>
</evidence>
<dbReference type="GO" id="GO:0043565">
    <property type="term" value="F:sequence-specific DNA binding"/>
    <property type="evidence" value="ECO:0007669"/>
    <property type="project" value="InterPro"/>
</dbReference>
<dbReference type="KEGG" id="pmw:B2K_38655"/>
<keyword evidence="2" id="KW-0238">DNA-binding</keyword>
<dbReference type="SUPFAM" id="SSF46689">
    <property type="entry name" value="Homeodomain-like"/>
    <property type="match status" value="2"/>
</dbReference>
<dbReference type="SMART" id="SM00342">
    <property type="entry name" value="HTH_ARAC"/>
    <property type="match status" value="1"/>
</dbReference>
<dbReference type="Pfam" id="PF12833">
    <property type="entry name" value="HTH_18"/>
    <property type="match status" value="1"/>
</dbReference>
<evidence type="ECO:0000256" key="2">
    <source>
        <dbReference type="ARBA" id="ARBA00023125"/>
    </source>
</evidence>
<keyword evidence="4" id="KW-1133">Transmembrane helix</keyword>
<evidence type="ECO:0000313" key="6">
    <source>
        <dbReference type="EMBL" id="AGN70589.1"/>
    </source>
</evidence>
<dbReference type="AlphaFoldDB" id="R9UL75"/>
<accession>R9UL75</accession>
<feature type="transmembrane region" description="Helical" evidence="4">
    <location>
        <begin position="295"/>
        <end position="319"/>
    </location>
</feature>
<keyword evidence="4" id="KW-0472">Membrane</keyword>
<keyword evidence="3" id="KW-0804">Transcription</keyword>
<proteinExistence type="predicted"/>